<dbReference type="PIRSF" id="PIRSF030092">
    <property type="entry name" value="UCP030092"/>
    <property type="match status" value="1"/>
</dbReference>
<protein>
    <submittedName>
        <fullName evidence="2">DUF3397 domain-containing protein</fullName>
    </submittedName>
</protein>
<comment type="caution">
    <text evidence="2">The sequence shown here is derived from an EMBL/GenBank/DDBJ whole genome shotgun (WGS) entry which is preliminary data.</text>
</comment>
<dbReference type="InterPro" id="IPR024515">
    <property type="entry name" value="DUF3397"/>
</dbReference>
<dbReference type="Proteomes" id="UP001589838">
    <property type="component" value="Unassembled WGS sequence"/>
</dbReference>
<evidence type="ECO:0000313" key="2">
    <source>
        <dbReference type="EMBL" id="MFC0473069.1"/>
    </source>
</evidence>
<sequence length="126" mass="14827">MTEVVAWVIATIVTIPLLGWYFIYIVSVKISKNKSKSIQRASDWTTVLFMIAVYFIIIELWAKSLLWVILAVFFFVALIFTFIHWRFSGDIHVGKLFKGIWRFNFLLFFTIYIFLCGFGLLLRILS</sequence>
<keyword evidence="3" id="KW-1185">Reference proteome</keyword>
<name>A0ABV6KIJ5_9BACI</name>
<dbReference type="InterPro" id="IPR016945">
    <property type="entry name" value="UCP030092"/>
</dbReference>
<dbReference type="RefSeq" id="WP_335960986.1">
    <property type="nucleotide sequence ID" value="NZ_JAXBLX010000013.1"/>
</dbReference>
<keyword evidence="1" id="KW-0812">Transmembrane</keyword>
<keyword evidence="1" id="KW-0472">Membrane</keyword>
<proteinExistence type="predicted"/>
<feature type="transmembrane region" description="Helical" evidence="1">
    <location>
        <begin position="38"/>
        <end position="58"/>
    </location>
</feature>
<feature type="transmembrane region" description="Helical" evidence="1">
    <location>
        <begin position="64"/>
        <end position="85"/>
    </location>
</feature>
<dbReference type="Pfam" id="PF11877">
    <property type="entry name" value="DUF3397"/>
    <property type="match status" value="1"/>
</dbReference>
<evidence type="ECO:0000313" key="3">
    <source>
        <dbReference type="Proteomes" id="UP001589838"/>
    </source>
</evidence>
<gene>
    <name evidence="2" type="ORF">ACFFHM_21895</name>
</gene>
<dbReference type="EMBL" id="JBHLUX010000091">
    <property type="protein sequence ID" value="MFC0473069.1"/>
    <property type="molecule type" value="Genomic_DNA"/>
</dbReference>
<feature type="transmembrane region" description="Helical" evidence="1">
    <location>
        <begin position="6"/>
        <end position="26"/>
    </location>
</feature>
<keyword evidence="1" id="KW-1133">Transmembrane helix</keyword>
<accession>A0ABV6KIJ5</accession>
<reference evidence="2 3" key="1">
    <citation type="submission" date="2024-09" db="EMBL/GenBank/DDBJ databases">
        <authorList>
            <person name="Sun Q."/>
            <person name="Mori K."/>
        </authorList>
    </citation>
    <scope>NUCLEOTIDE SEQUENCE [LARGE SCALE GENOMIC DNA]</scope>
    <source>
        <strain evidence="2 3">NCAIM B.02610</strain>
    </source>
</reference>
<organism evidence="2 3">
    <name type="scientific">Halalkalibacter kiskunsagensis</name>
    <dbReference type="NCBI Taxonomy" id="1548599"/>
    <lineage>
        <taxon>Bacteria</taxon>
        <taxon>Bacillati</taxon>
        <taxon>Bacillota</taxon>
        <taxon>Bacilli</taxon>
        <taxon>Bacillales</taxon>
        <taxon>Bacillaceae</taxon>
        <taxon>Halalkalibacter</taxon>
    </lineage>
</organism>
<feature type="transmembrane region" description="Helical" evidence="1">
    <location>
        <begin position="105"/>
        <end position="125"/>
    </location>
</feature>
<evidence type="ECO:0000256" key="1">
    <source>
        <dbReference type="SAM" id="Phobius"/>
    </source>
</evidence>